<dbReference type="PANTHER" id="PTHR43557">
    <property type="entry name" value="APOPTOSIS-INDUCING FACTOR 1"/>
    <property type="match status" value="1"/>
</dbReference>
<evidence type="ECO:0000256" key="8">
    <source>
        <dbReference type="ARBA" id="ARBA00023014"/>
    </source>
</evidence>
<evidence type="ECO:0000256" key="1">
    <source>
        <dbReference type="ARBA" id="ARBA00001974"/>
    </source>
</evidence>
<evidence type="ECO:0000256" key="2">
    <source>
        <dbReference type="ARBA" id="ARBA00022630"/>
    </source>
</evidence>
<dbReference type="InterPro" id="IPR036922">
    <property type="entry name" value="Rieske_2Fe-2S_sf"/>
</dbReference>
<protein>
    <submittedName>
        <fullName evidence="10">FAD-dependent oxidoreductase</fullName>
    </submittedName>
</protein>
<dbReference type="Pfam" id="PF00355">
    <property type="entry name" value="Rieske"/>
    <property type="match status" value="1"/>
</dbReference>
<organism evidence="10 11">
    <name type="scientific">Paraburkholderia sejongensis</name>
    <dbReference type="NCBI Taxonomy" id="2886946"/>
    <lineage>
        <taxon>Bacteria</taxon>
        <taxon>Pseudomonadati</taxon>
        <taxon>Pseudomonadota</taxon>
        <taxon>Betaproteobacteria</taxon>
        <taxon>Burkholderiales</taxon>
        <taxon>Burkholderiaceae</taxon>
        <taxon>Paraburkholderia</taxon>
    </lineage>
</organism>
<dbReference type="Pfam" id="PF14759">
    <property type="entry name" value="Reductase_C"/>
    <property type="match status" value="1"/>
</dbReference>
<dbReference type="Proteomes" id="UP001431019">
    <property type="component" value="Unassembled WGS sequence"/>
</dbReference>
<evidence type="ECO:0000259" key="9">
    <source>
        <dbReference type="PROSITE" id="PS51296"/>
    </source>
</evidence>
<dbReference type="Pfam" id="PF07992">
    <property type="entry name" value="Pyr_redox_2"/>
    <property type="match status" value="1"/>
</dbReference>
<dbReference type="Gene3D" id="3.30.390.30">
    <property type="match status" value="1"/>
</dbReference>
<dbReference type="RefSeq" id="WP_230511396.1">
    <property type="nucleotide sequence ID" value="NZ_JAJITD010000011.1"/>
</dbReference>
<keyword evidence="2" id="KW-0285">Flavoprotein</keyword>
<evidence type="ECO:0000256" key="6">
    <source>
        <dbReference type="ARBA" id="ARBA00023002"/>
    </source>
</evidence>
<evidence type="ECO:0000256" key="4">
    <source>
        <dbReference type="ARBA" id="ARBA00022723"/>
    </source>
</evidence>
<dbReference type="InterPro" id="IPR016156">
    <property type="entry name" value="FAD/NAD-linked_Rdtase_dimer_sf"/>
</dbReference>
<dbReference type="Gene3D" id="2.102.10.10">
    <property type="entry name" value="Rieske [2Fe-2S] iron-sulphur domain"/>
    <property type="match status" value="1"/>
</dbReference>
<dbReference type="SUPFAM" id="SSF51905">
    <property type="entry name" value="FAD/NAD(P)-binding domain"/>
    <property type="match status" value="1"/>
</dbReference>
<dbReference type="SUPFAM" id="SSF55424">
    <property type="entry name" value="FAD/NAD-linked reductases, dimerisation (C-terminal) domain"/>
    <property type="match status" value="1"/>
</dbReference>
<sequence length="553" mass="58682">MSTTARRVARLSQLRTDRAERVEVDGTPILLVREGDTVHAYSADCPHAGGPLEQGALCHGRIICPWHKGTFDVATGAVLEPPPLLPLDRYPVTLDGDDVLVCAQKLTSRQADVETNANANADAHTDASAQAPAGETPHFVVIGAGAAGAAACAALRECGFAGRITLIGDEPHAPYDRTSLSKFVPSFEMAPADVPPLLPPDWLQAHGIERLVAKVARLDVPARTIHFDVGAASPAQAIEPLKYDTALLATGSVPKVPEIAGRDLGGVHVLRHLDDAAALIDALGDDATQTRVAILGSSFIGLEVASALRKHGVPVTVISPDKVPFAKQFGERAGQMFRALHESNGVQFRLGTKVVSLEGDEGNVHAVMLEGGEHVDADLVLLGTGVAPATGFVDGLPLQKDGGIVVNAGMHAACGLYAAGDIAVFSLHENQEPVRIEHWRVAQQHARIAAQNMCGARNRYNDVPFFWTYHYGKNFEYLGHASEWDEIVVDGDLDRHSFIALYVRDGNVDAVLACEREALTARLSDAMRGGLSRADALAMIGEHARQASPAAGT</sequence>
<dbReference type="InterPro" id="IPR023753">
    <property type="entry name" value="FAD/NAD-binding_dom"/>
</dbReference>
<evidence type="ECO:0000313" key="11">
    <source>
        <dbReference type="Proteomes" id="UP001431019"/>
    </source>
</evidence>
<feature type="domain" description="Rieske" evidence="9">
    <location>
        <begin position="6"/>
        <end position="101"/>
    </location>
</feature>
<dbReference type="Gene3D" id="3.50.50.60">
    <property type="entry name" value="FAD/NAD(P)-binding domain"/>
    <property type="match status" value="2"/>
</dbReference>
<keyword evidence="4" id="KW-0479">Metal-binding</keyword>
<comment type="cofactor">
    <cofactor evidence="1">
        <name>FAD</name>
        <dbReference type="ChEBI" id="CHEBI:57692"/>
    </cofactor>
</comment>
<dbReference type="PRINTS" id="PR00411">
    <property type="entry name" value="PNDRDTASEI"/>
</dbReference>
<keyword evidence="8" id="KW-0411">Iron-sulfur</keyword>
<keyword evidence="5" id="KW-0274">FAD</keyword>
<dbReference type="PANTHER" id="PTHR43557:SF2">
    <property type="entry name" value="RIESKE DOMAIN-CONTAINING PROTEIN-RELATED"/>
    <property type="match status" value="1"/>
</dbReference>
<evidence type="ECO:0000256" key="7">
    <source>
        <dbReference type="ARBA" id="ARBA00023004"/>
    </source>
</evidence>
<dbReference type="InterPro" id="IPR028202">
    <property type="entry name" value="Reductase_C"/>
</dbReference>
<evidence type="ECO:0000256" key="3">
    <source>
        <dbReference type="ARBA" id="ARBA00022714"/>
    </source>
</evidence>
<gene>
    <name evidence="10" type="ORF">LJ656_21565</name>
</gene>
<evidence type="ECO:0000256" key="5">
    <source>
        <dbReference type="ARBA" id="ARBA00022827"/>
    </source>
</evidence>
<reference evidence="10 11" key="1">
    <citation type="submission" date="2021-11" db="EMBL/GenBank/DDBJ databases">
        <authorList>
            <person name="Oh E.-T."/>
            <person name="Kim S.-B."/>
        </authorList>
    </citation>
    <scope>NUCLEOTIDE SEQUENCE [LARGE SCALE GENOMIC DNA]</scope>
    <source>
        <strain evidence="10 11">MMS20-SJTR3</strain>
    </source>
</reference>
<proteinExistence type="predicted"/>
<name>A0ABS8JZ51_9BURK</name>
<evidence type="ECO:0000313" key="10">
    <source>
        <dbReference type="EMBL" id="MCC8395180.1"/>
    </source>
</evidence>
<dbReference type="InterPro" id="IPR036188">
    <property type="entry name" value="FAD/NAD-bd_sf"/>
</dbReference>
<dbReference type="PRINTS" id="PR00368">
    <property type="entry name" value="FADPNR"/>
</dbReference>
<dbReference type="InterPro" id="IPR017941">
    <property type="entry name" value="Rieske_2Fe-2S"/>
</dbReference>
<dbReference type="EMBL" id="JAJITD010000011">
    <property type="protein sequence ID" value="MCC8395180.1"/>
    <property type="molecule type" value="Genomic_DNA"/>
</dbReference>
<dbReference type="PROSITE" id="PS51296">
    <property type="entry name" value="RIESKE"/>
    <property type="match status" value="1"/>
</dbReference>
<dbReference type="SUPFAM" id="SSF50022">
    <property type="entry name" value="ISP domain"/>
    <property type="match status" value="1"/>
</dbReference>
<keyword evidence="6" id="KW-0560">Oxidoreductase</keyword>
<keyword evidence="11" id="KW-1185">Reference proteome</keyword>
<dbReference type="InterPro" id="IPR050446">
    <property type="entry name" value="FAD-oxidoreductase/Apoptosis"/>
</dbReference>
<keyword evidence="7" id="KW-0408">Iron</keyword>
<keyword evidence="3" id="KW-0001">2Fe-2S</keyword>
<comment type="caution">
    <text evidence="10">The sequence shown here is derived from an EMBL/GenBank/DDBJ whole genome shotgun (WGS) entry which is preliminary data.</text>
</comment>
<accession>A0ABS8JZ51</accession>